<dbReference type="SUPFAM" id="SSF50978">
    <property type="entry name" value="WD40 repeat-like"/>
    <property type="match status" value="1"/>
</dbReference>
<evidence type="ECO:0000259" key="4">
    <source>
        <dbReference type="PROSITE" id="PS50011"/>
    </source>
</evidence>
<keyword evidence="1 3" id="KW-0853">WD repeat</keyword>
<reference evidence="5" key="1">
    <citation type="submission" date="2021-01" db="EMBL/GenBank/DDBJ databases">
        <authorList>
            <person name="Kaushik A."/>
        </authorList>
    </citation>
    <scope>NUCLEOTIDE SEQUENCE</scope>
    <source>
        <strain evidence="5">AG3-T5</strain>
    </source>
</reference>
<dbReference type="CDD" id="cd00200">
    <property type="entry name" value="WD40"/>
    <property type="match status" value="1"/>
</dbReference>
<dbReference type="Pfam" id="PF07714">
    <property type="entry name" value="PK_Tyr_Ser-Thr"/>
    <property type="match status" value="1"/>
</dbReference>
<dbReference type="Proteomes" id="UP000663841">
    <property type="component" value="Unassembled WGS sequence"/>
</dbReference>
<evidence type="ECO:0000256" key="2">
    <source>
        <dbReference type="ARBA" id="ARBA00022737"/>
    </source>
</evidence>
<dbReference type="PRINTS" id="PR00109">
    <property type="entry name" value="TYRKINASE"/>
</dbReference>
<proteinExistence type="predicted"/>
<dbReference type="SMART" id="SM00320">
    <property type="entry name" value="WD40"/>
    <property type="match status" value="7"/>
</dbReference>
<evidence type="ECO:0000256" key="3">
    <source>
        <dbReference type="PROSITE-ProRule" id="PRU00221"/>
    </source>
</evidence>
<dbReference type="Gene3D" id="2.130.10.10">
    <property type="entry name" value="YVTN repeat-like/Quinoprotein amine dehydrogenase"/>
    <property type="match status" value="3"/>
</dbReference>
<organism evidence="5 6">
    <name type="scientific">Rhizoctonia solani</name>
    <dbReference type="NCBI Taxonomy" id="456999"/>
    <lineage>
        <taxon>Eukaryota</taxon>
        <taxon>Fungi</taxon>
        <taxon>Dikarya</taxon>
        <taxon>Basidiomycota</taxon>
        <taxon>Agaricomycotina</taxon>
        <taxon>Agaricomycetes</taxon>
        <taxon>Cantharellales</taxon>
        <taxon>Ceratobasidiaceae</taxon>
        <taxon>Rhizoctonia</taxon>
    </lineage>
</organism>
<feature type="repeat" description="WD" evidence="3">
    <location>
        <begin position="226"/>
        <end position="267"/>
    </location>
</feature>
<dbReference type="InterPro" id="IPR000719">
    <property type="entry name" value="Prot_kinase_dom"/>
</dbReference>
<sequence length="619" mass="68815">MIVHEAHKSAVFSVAFSPDGKAVVSGSYDQTIRVWDAQNPSPIGEPLRGHYGRIYSVAYSPLGNIIASGSSDKTIHLWDINERRPLGGPIRGNHTFYSVAFLPNAKLIASGCGGYFSSNPSMYSVQLWDVQKMTAASNPFKGHTATVCSVEFSPDGTHVASGSHDNTIRVWDVERGITSVGPLEGHNHWVRSTAFSPDGSQIVSGSIDGTLRLWDACNGIMIGNPYQGHILGFHSVAFSPCGTYVISGGNDEKVHVWDIRTGRQVDQPVKEHSDVVLSVAFSPCGQYVASGSKDCKVIIRDVSRKVSDATDQSGSRIISSQMSTHQMFECLTSTGCIDLTSLMDPKQETAMIVSGGGFGDIWMGKLHDGGKVAIKAWRTNTLEQCGYKTLKRAARELFLWSRMDHPNIHRLQGVIMFRDQYLGMVSEWMDNGNLHEYLRKFPEADRYQLCLDITSGLDYMHTRSTIHGDLKAANVLVSLAGVTKITDFDFSIMSEVGSLVFSESSNSRSGSLRWAAPEMLFSETPKRSTQSDVYALGMTMLEVFTGEVPYPDCRQDFTVFAKVQRGILPERPLDRLKNDQQGNMMWRLLLRCWSWEWSERPSSEQIFDALRSMPWRWDS</sequence>
<dbReference type="SMART" id="SM00220">
    <property type="entry name" value="S_TKc"/>
    <property type="match status" value="1"/>
</dbReference>
<dbReference type="InterPro" id="IPR001680">
    <property type="entry name" value="WD40_rpt"/>
</dbReference>
<evidence type="ECO:0000313" key="6">
    <source>
        <dbReference type="Proteomes" id="UP000663841"/>
    </source>
</evidence>
<dbReference type="PROSITE" id="PS50011">
    <property type="entry name" value="PROTEIN_KINASE_DOM"/>
    <property type="match status" value="1"/>
</dbReference>
<feature type="repeat" description="WD" evidence="3">
    <location>
        <begin position="269"/>
        <end position="310"/>
    </location>
</feature>
<dbReference type="PANTHER" id="PTHR19848:SF8">
    <property type="entry name" value="F-BOX AND WD REPEAT DOMAIN CONTAINING 7"/>
    <property type="match status" value="1"/>
</dbReference>
<dbReference type="GO" id="GO:0004672">
    <property type="term" value="F:protein kinase activity"/>
    <property type="evidence" value="ECO:0007669"/>
    <property type="project" value="InterPro"/>
</dbReference>
<dbReference type="PROSITE" id="PS50082">
    <property type="entry name" value="WD_REPEATS_2"/>
    <property type="match status" value="6"/>
</dbReference>
<dbReference type="Gene3D" id="1.10.510.10">
    <property type="entry name" value="Transferase(Phosphotransferase) domain 1"/>
    <property type="match status" value="1"/>
</dbReference>
<evidence type="ECO:0000256" key="1">
    <source>
        <dbReference type="ARBA" id="ARBA00022574"/>
    </source>
</evidence>
<dbReference type="EMBL" id="CAJMWW010000095">
    <property type="protein sequence ID" value="CAE6442185.1"/>
    <property type="molecule type" value="Genomic_DNA"/>
</dbReference>
<dbReference type="InterPro" id="IPR020472">
    <property type="entry name" value="WD40_PAC1"/>
</dbReference>
<evidence type="ECO:0000313" key="5">
    <source>
        <dbReference type="EMBL" id="CAE6442185.1"/>
    </source>
</evidence>
<dbReference type="InterPro" id="IPR011009">
    <property type="entry name" value="Kinase-like_dom_sf"/>
</dbReference>
<dbReference type="InterPro" id="IPR015943">
    <property type="entry name" value="WD40/YVTN_repeat-like_dom_sf"/>
</dbReference>
<feature type="domain" description="Protein kinase" evidence="4">
    <location>
        <begin position="347"/>
        <end position="616"/>
    </location>
</feature>
<keyword evidence="2" id="KW-0677">Repeat</keyword>
<dbReference type="PROSITE" id="PS50294">
    <property type="entry name" value="WD_REPEATS_REGION"/>
    <property type="match status" value="5"/>
</dbReference>
<protein>
    <recommendedName>
        <fullName evidence="4">Protein kinase domain-containing protein</fullName>
    </recommendedName>
</protein>
<feature type="repeat" description="WD" evidence="3">
    <location>
        <begin position="47"/>
        <end position="88"/>
    </location>
</feature>
<dbReference type="PRINTS" id="PR00320">
    <property type="entry name" value="GPROTEINBRPT"/>
</dbReference>
<dbReference type="InterPro" id="IPR001245">
    <property type="entry name" value="Ser-Thr/Tyr_kinase_cat_dom"/>
</dbReference>
<dbReference type="PANTHER" id="PTHR19848">
    <property type="entry name" value="WD40 REPEAT PROTEIN"/>
    <property type="match status" value="1"/>
</dbReference>
<accession>A0A8H3AWU1</accession>
<gene>
    <name evidence="5" type="ORF">RDB_LOCUS101274</name>
</gene>
<dbReference type="SUPFAM" id="SSF56112">
    <property type="entry name" value="Protein kinase-like (PK-like)"/>
    <property type="match status" value="1"/>
</dbReference>
<dbReference type="InterPro" id="IPR036322">
    <property type="entry name" value="WD40_repeat_dom_sf"/>
</dbReference>
<dbReference type="AlphaFoldDB" id="A0A8H3AWU1"/>
<name>A0A8H3AWU1_9AGAM</name>
<feature type="repeat" description="WD" evidence="3">
    <location>
        <begin position="140"/>
        <end position="176"/>
    </location>
</feature>
<comment type="caution">
    <text evidence="5">The sequence shown here is derived from an EMBL/GenBank/DDBJ whole genome shotgun (WGS) entry which is preliminary data.</text>
</comment>
<dbReference type="GO" id="GO:0005524">
    <property type="term" value="F:ATP binding"/>
    <property type="evidence" value="ECO:0007669"/>
    <property type="project" value="InterPro"/>
</dbReference>
<feature type="repeat" description="WD" evidence="3">
    <location>
        <begin position="183"/>
        <end position="215"/>
    </location>
</feature>
<feature type="repeat" description="WD" evidence="3">
    <location>
        <begin position="4"/>
        <end position="45"/>
    </location>
</feature>
<dbReference type="InterPro" id="IPR019775">
    <property type="entry name" value="WD40_repeat_CS"/>
</dbReference>
<dbReference type="Pfam" id="PF00400">
    <property type="entry name" value="WD40"/>
    <property type="match status" value="6"/>
</dbReference>
<dbReference type="PROSITE" id="PS00678">
    <property type="entry name" value="WD_REPEATS_1"/>
    <property type="match status" value="4"/>
</dbReference>